<dbReference type="EMBL" id="JACHGW010000002">
    <property type="protein sequence ID" value="MBB6050631.1"/>
    <property type="molecule type" value="Genomic_DNA"/>
</dbReference>
<keyword evidence="2" id="KW-1185">Reference proteome</keyword>
<gene>
    <name evidence="1" type="ORF">HNQ39_002422</name>
</gene>
<reference evidence="1 2" key="1">
    <citation type="submission" date="2020-08" db="EMBL/GenBank/DDBJ databases">
        <title>Genomic Encyclopedia of Type Strains, Phase IV (KMG-IV): sequencing the most valuable type-strain genomes for metagenomic binning, comparative biology and taxonomic classification.</title>
        <authorList>
            <person name="Goeker M."/>
        </authorList>
    </citation>
    <scope>NUCLEOTIDE SEQUENCE [LARGE SCALE GENOMIC DNA]</scope>
    <source>
        <strain evidence="1 2">DSM 23562</strain>
    </source>
</reference>
<dbReference type="AlphaFoldDB" id="A0A7W9SPY8"/>
<dbReference type="Proteomes" id="UP000520814">
    <property type="component" value="Unassembled WGS sequence"/>
</dbReference>
<organism evidence="1 2">
    <name type="scientific">Armatimonas rosea</name>
    <dbReference type="NCBI Taxonomy" id="685828"/>
    <lineage>
        <taxon>Bacteria</taxon>
        <taxon>Bacillati</taxon>
        <taxon>Armatimonadota</taxon>
        <taxon>Armatimonadia</taxon>
        <taxon>Armatimonadales</taxon>
        <taxon>Armatimonadaceae</taxon>
        <taxon>Armatimonas</taxon>
    </lineage>
</organism>
<proteinExistence type="predicted"/>
<accession>A0A7W9SPY8</accession>
<sequence length="127" mass="14063">MPLTLIQDGQSEEVTLTVALQHAASSSLTVTLKTAHGELVAQDGDIYFDTVLERLVAQLPVGATLRFCFSCRWGAVEPTYGLNGNFGCFRTQQAALLAAPSRRARMHLWPPPEWRQEVDVCDAFTQR</sequence>
<evidence type="ECO:0000313" key="2">
    <source>
        <dbReference type="Proteomes" id="UP000520814"/>
    </source>
</evidence>
<dbReference type="RefSeq" id="WP_184195957.1">
    <property type="nucleotide sequence ID" value="NZ_JACHGW010000002.1"/>
</dbReference>
<evidence type="ECO:0000313" key="1">
    <source>
        <dbReference type="EMBL" id="MBB6050631.1"/>
    </source>
</evidence>
<protein>
    <submittedName>
        <fullName evidence="1">Uncharacterized protein</fullName>
    </submittedName>
</protein>
<comment type="caution">
    <text evidence="1">The sequence shown here is derived from an EMBL/GenBank/DDBJ whole genome shotgun (WGS) entry which is preliminary data.</text>
</comment>
<name>A0A7W9SPY8_ARMRO</name>